<dbReference type="Pfam" id="PF03936">
    <property type="entry name" value="Terpene_synth_C"/>
    <property type="match status" value="1"/>
</dbReference>
<dbReference type="InterPro" id="IPR036965">
    <property type="entry name" value="Terpene_synth_N_sf"/>
</dbReference>
<comment type="cofactor">
    <cofactor evidence="1">
        <name>Mg(2+)</name>
        <dbReference type="ChEBI" id="CHEBI:18420"/>
    </cofactor>
</comment>
<feature type="domain" description="Terpene synthase metal-binding" evidence="5">
    <location>
        <begin position="360"/>
        <end position="426"/>
    </location>
</feature>
<dbReference type="GO" id="GO:0000287">
    <property type="term" value="F:magnesium ion binding"/>
    <property type="evidence" value="ECO:0007669"/>
    <property type="project" value="InterPro"/>
</dbReference>
<proteinExistence type="predicted"/>
<reference evidence="6 7" key="1">
    <citation type="submission" date="2023-10" db="EMBL/GenBank/DDBJ databases">
        <title>Chromosome-scale genome assembly provides insights into flower coloration mechanisms of Canna indica.</title>
        <authorList>
            <person name="Li C."/>
        </authorList>
    </citation>
    <scope>NUCLEOTIDE SEQUENCE [LARGE SCALE GENOMIC DNA]</scope>
    <source>
        <tissue evidence="6">Flower</tissue>
    </source>
</reference>
<evidence type="ECO:0000256" key="2">
    <source>
        <dbReference type="ARBA" id="ARBA00022723"/>
    </source>
</evidence>
<evidence type="ECO:0000256" key="1">
    <source>
        <dbReference type="ARBA" id="ARBA00001946"/>
    </source>
</evidence>
<dbReference type="Gene3D" id="1.10.600.10">
    <property type="entry name" value="Farnesyl Diphosphate Synthase"/>
    <property type="match status" value="2"/>
</dbReference>
<evidence type="ECO:0000259" key="4">
    <source>
        <dbReference type="Pfam" id="PF01397"/>
    </source>
</evidence>
<dbReference type="GO" id="GO:0009507">
    <property type="term" value="C:chloroplast"/>
    <property type="evidence" value="ECO:0007669"/>
    <property type="project" value="TreeGrafter"/>
</dbReference>
<evidence type="ECO:0000256" key="3">
    <source>
        <dbReference type="ARBA" id="ARBA00022842"/>
    </source>
</evidence>
<dbReference type="Gene3D" id="1.50.10.130">
    <property type="entry name" value="Terpene synthase, N-terminal domain"/>
    <property type="match status" value="1"/>
</dbReference>
<dbReference type="Pfam" id="PF01397">
    <property type="entry name" value="Terpene_synth"/>
    <property type="match status" value="1"/>
</dbReference>
<evidence type="ECO:0000313" key="7">
    <source>
        <dbReference type="Proteomes" id="UP001327560"/>
    </source>
</evidence>
<organism evidence="6 7">
    <name type="scientific">Canna indica</name>
    <name type="common">Indian-shot</name>
    <dbReference type="NCBI Taxonomy" id="4628"/>
    <lineage>
        <taxon>Eukaryota</taxon>
        <taxon>Viridiplantae</taxon>
        <taxon>Streptophyta</taxon>
        <taxon>Embryophyta</taxon>
        <taxon>Tracheophyta</taxon>
        <taxon>Spermatophyta</taxon>
        <taxon>Magnoliopsida</taxon>
        <taxon>Liliopsida</taxon>
        <taxon>Zingiberales</taxon>
        <taxon>Cannaceae</taxon>
        <taxon>Canna</taxon>
    </lineage>
</organism>
<feature type="domain" description="Terpene synthase N-terminal" evidence="4">
    <location>
        <begin position="57"/>
        <end position="255"/>
    </location>
</feature>
<sequence length="539" mass="62534">MLNEAKSMGIDLPYELPCLQNIIKFREKKISRIPVQVMHSVHTTLLYTLEALQEMVQWEKILKLQSADGSFLSSPSSTAVVYMKTGDKKCLEFLTNLVNRFGDNAPCQYPIDLFERIWVIDTIQRLGIDHHFTKETIDALDYVSWGRDNTVPDIDDTCMALRLMRLHGYPVSSDLLEYFRDNDGNFICFPGQTHHGVSDMFNLYRFSQLAFPGERILKEAEAFVQEYLRNCVENNETDDKWSLKKALGKEVAHALKNPWRRSFQRLEAREYMDHYGDYDVWIAKTVYSYVSVNNLFNFTPSPSDHGIFRMYSVNDPKYLELAKLYYNRLQNAYKKEMNAILRWWNNSGLADPSITSISPKEIYFSIVATLYEPQFSESRMAYTKCNAIENVLKDLFQNHRSAADLKLMCEAVDQWNPSLVASLPVTVQNWDAKSAVIVRLFVDIQMHKNSHNKDKMNAVSLCMKAKNCMEKEALGLLLRKMDGAFDEVVHETLKPSLVSRSCHRLLFEHARITQLFHSDDPMMQKKMVDEAMDRFFTPV</sequence>
<dbReference type="SUPFAM" id="SSF48576">
    <property type="entry name" value="Terpenoid synthases"/>
    <property type="match status" value="1"/>
</dbReference>
<dbReference type="InterPro" id="IPR005630">
    <property type="entry name" value="Terpene_synthase_metal-bd"/>
</dbReference>
<dbReference type="EMBL" id="CP136891">
    <property type="protein sequence ID" value="WOK97777.1"/>
    <property type="molecule type" value="Genomic_DNA"/>
</dbReference>
<dbReference type="AlphaFoldDB" id="A0AAQ3Q6F4"/>
<dbReference type="PANTHER" id="PTHR31739">
    <property type="entry name" value="ENT-COPALYL DIPHOSPHATE SYNTHASE, CHLOROPLASTIC"/>
    <property type="match status" value="1"/>
</dbReference>
<protein>
    <submittedName>
        <fullName evidence="6">Bifunctional levopimaradiene synthase, chloroplastic</fullName>
    </submittedName>
</protein>
<dbReference type="InterPro" id="IPR008930">
    <property type="entry name" value="Terpenoid_cyclase/PrenylTrfase"/>
</dbReference>
<accession>A0AAQ3Q6F4</accession>
<dbReference type="SUPFAM" id="SSF48239">
    <property type="entry name" value="Terpenoid cyclases/Protein prenyltransferases"/>
    <property type="match status" value="1"/>
</dbReference>
<dbReference type="Gene3D" id="1.50.10.160">
    <property type="match status" value="1"/>
</dbReference>
<dbReference type="PANTHER" id="PTHR31739:SF4">
    <property type="entry name" value="ENT-COPALYL DIPHOSPHATE SYNTHASE, CHLOROPLASTIC"/>
    <property type="match status" value="1"/>
</dbReference>
<evidence type="ECO:0000259" key="5">
    <source>
        <dbReference type="Pfam" id="PF03936"/>
    </source>
</evidence>
<keyword evidence="2" id="KW-0479">Metal-binding</keyword>
<dbReference type="SFLD" id="SFLDG01014">
    <property type="entry name" value="Terpene_Cyclase_Like_1_N-term"/>
    <property type="match status" value="1"/>
</dbReference>
<gene>
    <name evidence="6" type="ORF">Cni_G06485</name>
</gene>
<keyword evidence="3" id="KW-0460">Magnesium</keyword>
<dbReference type="InterPro" id="IPR001906">
    <property type="entry name" value="Terpene_synth_N"/>
</dbReference>
<keyword evidence="7" id="KW-1185">Reference proteome</keyword>
<dbReference type="GO" id="GO:0009686">
    <property type="term" value="P:gibberellin biosynthetic process"/>
    <property type="evidence" value="ECO:0007669"/>
    <property type="project" value="TreeGrafter"/>
</dbReference>
<dbReference type="InterPro" id="IPR050148">
    <property type="entry name" value="Terpene_synthase-like"/>
</dbReference>
<dbReference type="InterPro" id="IPR008949">
    <property type="entry name" value="Isoprenoid_synthase_dom_sf"/>
</dbReference>
<dbReference type="FunFam" id="1.50.10.130:FF:000002">
    <property type="entry name" value="Ent-copalyl diphosphate synthase, chloroplastic"/>
    <property type="match status" value="1"/>
</dbReference>
<evidence type="ECO:0000313" key="6">
    <source>
        <dbReference type="EMBL" id="WOK97777.1"/>
    </source>
</evidence>
<name>A0AAQ3Q6F4_9LILI</name>
<dbReference type="GO" id="GO:0010333">
    <property type="term" value="F:terpene synthase activity"/>
    <property type="evidence" value="ECO:0007669"/>
    <property type="project" value="InterPro"/>
</dbReference>
<dbReference type="SFLD" id="SFLDG01605">
    <property type="entry name" value="Terpene_Cyclase_Like_1_N-term"/>
    <property type="match status" value="1"/>
</dbReference>
<dbReference type="Proteomes" id="UP001327560">
    <property type="component" value="Chromosome 2"/>
</dbReference>